<keyword evidence="2" id="KW-1185">Reference proteome</keyword>
<dbReference type="AlphaFoldDB" id="A0A0V0RKC4"/>
<proteinExistence type="predicted"/>
<protein>
    <submittedName>
        <fullName evidence="1">Uncharacterized protein</fullName>
    </submittedName>
</protein>
<comment type="caution">
    <text evidence="1">The sequence shown here is derived from an EMBL/GenBank/DDBJ whole genome shotgun (WGS) entry which is preliminary data.</text>
</comment>
<gene>
    <name evidence="1" type="ORF">T07_7915</name>
</gene>
<name>A0A0V0RKC4_9BILA</name>
<dbReference type="Proteomes" id="UP000054630">
    <property type="component" value="Unassembled WGS sequence"/>
</dbReference>
<organism evidence="1 2">
    <name type="scientific">Trichinella nelsoni</name>
    <dbReference type="NCBI Taxonomy" id="6336"/>
    <lineage>
        <taxon>Eukaryota</taxon>
        <taxon>Metazoa</taxon>
        <taxon>Ecdysozoa</taxon>
        <taxon>Nematoda</taxon>
        <taxon>Enoplea</taxon>
        <taxon>Dorylaimia</taxon>
        <taxon>Trichinellida</taxon>
        <taxon>Trichinellidae</taxon>
        <taxon>Trichinella</taxon>
    </lineage>
</organism>
<dbReference type="OrthoDB" id="10412547at2759"/>
<evidence type="ECO:0000313" key="2">
    <source>
        <dbReference type="Proteomes" id="UP000054630"/>
    </source>
</evidence>
<evidence type="ECO:0000313" key="1">
    <source>
        <dbReference type="EMBL" id="KRX14961.1"/>
    </source>
</evidence>
<reference evidence="1 2" key="1">
    <citation type="submission" date="2015-01" db="EMBL/GenBank/DDBJ databases">
        <title>Evolution of Trichinella species and genotypes.</title>
        <authorList>
            <person name="Korhonen P.K."/>
            <person name="Edoardo P."/>
            <person name="Giuseppe L.R."/>
            <person name="Gasser R.B."/>
        </authorList>
    </citation>
    <scope>NUCLEOTIDE SEQUENCE [LARGE SCALE GENOMIC DNA]</scope>
    <source>
        <strain evidence="1">ISS37</strain>
    </source>
</reference>
<sequence>MHFLGMFRNGRLALGLNNFPSNLKYKDKIMLNRGRREISFGVAFFCTEHIHFCSFFGKLYIVLGYMIGGGVREMSGGLLVSVTVAPAGFLRMQ</sequence>
<dbReference type="EMBL" id="JYDL01000144">
    <property type="protein sequence ID" value="KRX14961.1"/>
    <property type="molecule type" value="Genomic_DNA"/>
</dbReference>
<accession>A0A0V0RKC4</accession>